<feature type="coiled-coil region" evidence="1">
    <location>
        <begin position="2183"/>
        <end position="2210"/>
    </location>
</feature>
<feature type="compositionally biased region" description="Basic residues" evidence="2">
    <location>
        <begin position="2316"/>
        <end position="2328"/>
    </location>
</feature>
<feature type="region of interest" description="Disordered" evidence="2">
    <location>
        <begin position="1871"/>
        <end position="1890"/>
    </location>
</feature>
<evidence type="ECO:0000313" key="4">
    <source>
        <dbReference type="Proteomes" id="UP000838878"/>
    </source>
</evidence>
<feature type="coiled-coil region" evidence="1">
    <location>
        <begin position="1961"/>
        <end position="1995"/>
    </location>
</feature>
<feature type="coiled-coil region" evidence="1">
    <location>
        <begin position="2033"/>
        <end position="2067"/>
    </location>
</feature>
<accession>A0A8J9V728</accession>
<protein>
    <submittedName>
        <fullName evidence="3">Uncharacterized protein</fullName>
    </submittedName>
</protein>
<keyword evidence="4" id="KW-1185">Reference proteome</keyword>
<name>A0A8J9V728_9NEOP</name>
<gene>
    <name evidence="3" type="ORF">BINO364_LOCUS11908</name>
</gene>
<feature type="coiled-coil region" evidence="1">
    <location>
        <begin position="825"/>
        <end position="956"/>
    </location>
</feature>
<evidence type="ECO:0000256" key="2">
    <source>
        <dbReference type="SAM" id="MobiDB-lite"/>
    </source>
</evidence>
<feature type="coiled-coil region" evidence="1">
    <location>
        <begin position="368"/>
        <end position="419"/>
    </location>
</feature>
<feature type="non-terminal residue" evidence="3">
    <location>
        <position position="2328"/>
    </location>
</feature>
<dbReference type="Proteomes" id="UP000838878">
    <property type="component" value="Chromosome 6"/>
</dbReference>
<proteinExistence type="predicted"/>
<evidence type="ECO:0000256" key="1">
    <source>
        <dbReference type="SAM" id="Coils"/>
    </source>
</evidence>
<feature type="coiled-coil region" evidence="1">
    <location>
        <begin position="1295"/>
        <end position="1446"/>
    </location>
</feature>
<keyword evidence="1" id="KW-0175">Coiled coil</keyword>
<feature type="coiled-coil region" evidence="1">
    <location>
        <begin position="1134"/>
        <end position="1250"/>
    </location>
</feature>
<feature type="coiled-coil region" evidence="1">
    <location>
        <begin position="1005"/>
        <end position="1074"/>
    </location>
</feature>
<dbReference type="EMBL" id="OV170226">
    <property type="protein sequence ID" value="CAH0726452.1"/>
    <property type="molecule type" value="Genomic_DNA"/>
</dbReference>
<dbReference type="OrthoDB" id="10255522at2759"/>
<feature type="region of interest" description="Disordered" evidence="2">
    <location>
        <begin position="2286"/>
        <end position="2328"/>
    </location>
</feature>
<feature type="coiled-coil region" evidence="1">
    <location>
        <begin position="500"/>
        <end position="680"/>
    </location>
</feature>
<dbReference type="PANTHER" id="PTHR23159">
    <property type="entry name" value="CENTROSOMAL PROTEIN 2"/>
    <property type="match status" value="1"/>
</dbReference>
<organism evidence="3 4">
    <name type="scientific">Brenthis ino</name>
    <name type="common">lesser marbled fritillary</name>
    <dbReference type="NCBI Taxonomy" id="405034"/>
    <lineage>
        <taxon>Eukaryota</taxon>
        <taxon>Metazoa</taxon>
        <taxon>Ecdysozoa</taxon>
        <taxon>Arthropoda</taxon>
        <taxon>Hexapoda</taxon>
        <taxon>Insecta</taxon>
        <taxon>Pterygota</taxon>
        <taxon>Neoptera</taxon>
        <taxon>Endopterygota</taxon>
        <taxon>Lepidoptera</taxon>
        <taxon>Glossata</taxon>
        <taxon>Ditrysia</taxon>
        <taxon>Papilionoidea</taxon>
        <taxon>Nymphalidae</taxon>
        <taxon>Heliconiinae</taxon>
        <taxon>Argynnini</taxon>
        <taxon>Brenthis</taxon>
    </lineage>
</organism>
<feature type="coiled-coil region" evidence="1">
    <location>
        <begin position="76"/>
        <end position="103"/>
    </location>
</feature>
<sequence>MSFITKRERVFNEYDLLDIPARNEGKLKAYASCTDARAWSHFCSDKTEHLVEVIKRNNETVRPKYIPTEIIVSTLMISKNAEIARLKRKIEEFEQMLAAYDQLDLTCDQKCDIANAHAAIKAANKELDEMGIDSEAFETGKSRGDEWNAHKQSTPRMETKSNQFGASCTCDASTSAYDTRIDELQGTIISKDAKLSAMQNTIAVMENDVCEPYCVYAHIYTALEKIFGTLCQNEKYKEYLELLTAGKDTRGIDIKGKILFKMKVLEKFSLALIAPCSEDQYNTRNDCACYHAEIVTHVETTFALTSAESKTPNLDSKRAHLIADIMQNEDMKEILSKESLSTKIDDDQLDECYINNTYNIDEENLKRLKNLQSNYEDLLNCYDDLKYERDCLNARCQKYDQLEKECECLQNKLREYNELWKEKEYYRNRSEDLDNLKEKFLILAHETMSIETKLKAEQEINKVKSKTIDELRNDNIKLDNKLTEVSLVCEKQKNSLICKLKEKECKIMCQEQQIKSLSIQIDNLLDKDTNKISTKEDESRSLVLIDEIESQKEQIKNLKDALCCNEEEKLYYKEEFEKQLEVINQLKFEIEDWKSKYEKEMQNNNYLKNYLEEYQMELNNIQRNNKILSTELEHKVSAIENLNDIIHNKSQKINNLIDEIDQKEEENKSLLNEIKSIRGSFDQSLNLFKNEKKAAVDSIRSVRRESLEILQSTQNYTDIKEDISSQNLSKDINKTEDSDILKEIQLLREINLENIDILRRENIEIKKSFDLAQKQSEVLKINAINQEELLKKFEQLSQSHDSLVREKAILQHDLNNKTNEANKLLHAFELTNKKSENLMDRLQESENLQKEYLKLSVSYQKLKEERNDLQKKNLRLEEVFEELNESQKIIKEQNQRLHSKEQQVSDLEKTLLDLHQKYDQIQNEKNILQREYDEKYKELRKICSDLNNKVEENQNLTYNFNILKSQKTTVANNLETLRRENFSMQSDLAVTKKESKELIDRLKYYENLESEYYHLEEAHRQINLDNERLQQEIELKLENLKKLEQDNNNLNIQNKNLIIHNNDLEEALIRARNECVKSDSVTISYENIKAEIDILKSEKMSSHKKIYDLQDKIDELEYHIHDLNEGIIARDKKITTLENYINNLKDEIRKLQNNLNEVVESGEEMRKLSYEKMDQTQKMLEAHHSKATHNMKMEVAKLKNEKIVLEEQLSISKLITHDSSNEKHIYISQINKLNEERNRIVSDIIQLELQIFEESDLNPSNSSTEKVIETLQKIGKHVYKNMSLEKILLSVQSSYQILKSKADEAKNIAERERQKIIDEKEEMQKERKIIEKQLQIFKNKLEENKAVYENNIRDLEGEMFNQTLLSDKMKQTQENEILKLKNDKLSLQQLHENTLVQLKDIQDKLNNERKENSMQQKAIEQATLDVKEKDKQILSLQILIKNLENKPRKDYGMQTYLETIKDVATETDNEKLEKTIISVKSYDNFEITPKASVHSDIKTEKKEYKNLNIGLIKFIYSNYKSKRLSPGKLEHYSIDGINLLEKNIKEVSTNTLESPPFQKSNHSSLATNSSVVNIYNTNKFIDSTKNTNDSDNYDSANKAESIKSSLITGLILSNDVFNSKNEFDNNTTSDKSPEPADNDMFMIYKDSQTTSDNRTHAENGLWPQKGYTNVIVERTTIHTNKIYPFYTKTNETSNEIQKEDDSLESNNHISDDDSLKPKLNINLPRVYTDNISTVAISEDDRNSLDSYTRDIYVSPKRRVHSDTNISIETSKTKRINIISTINSLHNGAKKEINLNRQVTPTIQNIEKESQLNISDKIKTNSKDTNVIRGTTTKTRIIKTESLLTDESDDYSKLSRINATSKLLSKESSDLLSPDETMKDNNALKRNSNNTGNIHVLQISKNSDSNKEFHKSQSDDTIYISNQMNKFKESDLLKHFSTEYITVPCIPKQTKSLIDRAVSVKLDRTEEYKNQIQQLNKALENLERDYKNKIDAIKVQYDSHIKRIINKHNQGVESIQCLHEERLYDIIKSHEIEIESLRTMGIEALRKVERLENENHYLKSKLRSQDTNLDEVPVKIPTPEVKRKRVKCRLDDKTLTKTGVVISNLPKRRSQGPCTCTIDFNVSDTIHHMFDQVDIEQRKMSEQTYLKYIANKILSGNVEVLDAQELSFLHLKVCRQWKMRLNKEETLQKRIESLESELINKQRQTHQHMAELDRKVAEEWQRLQEVREAVCCSPKKSDENILKPILMPTLSDKDIADVNSVSCNIAFGERPGRSLEVEAPNIQKPKRVRESNRAVLAKMNVDERKQKTPYNEETPTRLKRFHDRRLHRK</sequence>
<evidence type="ECO:0000313" key="3">
    <source>
        <dbReference type="EMBL" id="CAH0726452.1"/>
    </source>
</evidence>
<reference evidence="3" key="1">
    <citation type="submission" date="2021-12" db="EMBL/GenBank/DDBJ databases">
        <authorList>
            <person name="Martin H S."/>
        </authorList>
    </citation>
    <scope>NUCLEOTIDE SEQUENCE</scope>
</reference>
<dbReference type="PANTHER" id="PTHR23159:SF31">
    <property type="entry name" value="CENTROSOME-ASSOCIATED PROTEIN CEP250 ISOFORM X1"/>
    <property type="match status" value="1"/>
</dbReference>